<dbReference type="RefSeq" id="WP_353931208.1">
    <property type="nucleotide sequence ID" value="NZ_CP150886.1"/>
</dbReference>
<dbReference type="CDD" id="cd05246">
    <property type="entry name" value="dTDP_GD_SDR_e"/>
    <property type="match status" value="1"/>
</dbReference>
<evidence type="ECO:0000313" key="10">
    <source>
        <dbReference type="EMBL" id="WZB88300.1"/>
    </source>
</evidence>
<sequence length="362" mass="41017">MSNPNKNNLPTLLVTGGAGFIGANFVLQARKGKWGNIINLDKLTYASNLQNLAELKNDSGYTFVQGDISNYELVSYLLEKHQPDAVINFAAETHVDRSILTPLNFIQTNVVGTFQLLEASKTYWQKLNSEKQESFRFLHISTDEVYGSLNPTDTAFREDTPYAPNSPYAASKAGADHLVRSYYHTYNLPTLTTNCSNNYGPLQFPEKLIPLMILNALNDQPLPIYGDGQNIRDWLYVGDHCDAIYLVLKAGKIGESYNIGGLNEQTNLVVVNKICAILDELAPKNNFRYSDLITFIKDRPGHDRRYAIDCSKINQELGWKPQENFESGLLKTVQWYLNNSAWVESIFTGTYQNWIKQNYETR</sequence>
<evidence type="ECO:0000313" key="11">
    <source>
        <dbReference type="Proteomes" id="UP001483337"/>
    </source>
</evidence>
<dbReference type="GO" id="GO:0008460">
    <property type="term" value="F:dTDP-glucose 4,6-dehydratase activity"/>
    <property type="evidence" value="ECO:0007669"/>
    <property type="project" value="UniProtKB-EC"/>
</dbReference>
<evidence type="ECO:0000256" key="5">
    <source>
        <dbReference type="ARBA" id="ARBA00016977"/>
    </source>
</evidence>
<comment type="similarity">
    <text evidence="3 8">Belongs to the NAD(P)-dependent epimerase/dehydratase family. dTDP-glucose dehydratase subfamily.</text>
</comment>
<keyword evidence="7 8" id="KW-0456">Lyase</keyword>
<dbReference type="PANTHER" id="PTHR43000">
    <property type="entry name" value="DTDP-D-GLUCOSE 4,6-DEHYDRATASE-RELATED"/>
    <property type="match status" value="1"/>
</dbReference>
<keyword evidence="11" id="KW-1185">Reference proteome</keyword>
<dbReference type="EMBL" id="CP150886">
    <property type="protein sequence ID" value="WZB88300.1"/>
    <property type="molecule type" value="Genomic_DNA"/>
</dbReference>
<dbReference type="InterPro" id="IPR016040">
    <property type="entry name" value="NAD(P)-bd_dom"/>
</dbReference>
<reference evidence="10 11" key="1">
    <citation type="submission" date="2024-04" db="EMBL/GenBank/DDBJ databases">
        <title>Okeanomitos corallinicola gen. &amp; sp. nov. (Nostocales, Cyanobacteria), a new toxic marine heterocyst-forming cyanobacterium from a coral reef.</title>
        <authorList>
            <person name="Li H."/>
            <person name="Li R."/>
            <person name="Kang J."/>
            <person name="Hii K.S."/>
            <person name="Mohamed H.F."/>
            <person name="Xu X."/>
            <person name="Luo Z."/>
        </authorList>
    </citation>
    <scope>NUCLEOTIDE SEQUENCE [LARGE SCALE GENOMIC DNA]</scope>
    <source>
        <strain evidence="10 11">TIOX110</strain>
    </source>
</reference>
<dbReference type="SUPFAM" id="SSF51735">
    <property type="entry name" value="NAD(P)-binding Rossmann-fold domains"/>
    <property type="match status" value="1"/>
</dbReference>
<comment type="cofactor">
    <cofactor evidence="2 8">
        <name>NAD(+)</name>
        <dbReference type="ChEBI" id="CHEBI:57540"/>
    </cofactor>
</comment>
<dbReference type="Pfam" id="PF16363">
    <property type="entry name" value="GDP_Man_Dehyd"/>
    <property type="match status" value="1"/>
</dbReference>
<dbReference type="InterPro" id="IPR005888">
    <property type="entry name" value="dTDP_Gluc_deHydtase"/>
</dbReference>
<evidence type="ECO:0000256" key="8">
    <source>
        <dbReference type="RuleBase" id="RU004473"/>
    </source>
</evidence>
<dbReference type="InterPro" id="IPR036291">
    <property type="entry name" value="NAD(P)-bd_dom_sf"/>
</dbReference>
<dbReference type="EC" id="4.2.1.46" evidence="4 8"/>
<accession>A0ABZ2UXP0</accession>
<evidence type="ECO:0000259" key="9">
    <source>
        <dbReference type="Pfam" id="PF16363"/>
    </source>
</evidence>
<evidence type="ECO:0000256" key="7">
    <source>
        <dbReference type="ARBA" id="ARBA00023239"/>
    </source>
</evidence>
<evidence type="ECO:0000256" key="3">
    <source>
        <dbReference type="ARBA" id="ARBA00008178"/>
    </source>
</evidence>
<proteinExistence type="inferred from homology"/>
<evidence type="ECO:0000256" key="1">
    <source>
        <dbReference type="ARBA" id="ARBA00001539"/>
    </source>
</evidence>
<organism evidence="10 11">
    <name type="scientific">Okeanomitos corallinicola TIOX110</name>
    <dbReference type="NCBI Taxonomy" id="3133117"/>
    <lineage>
        <taxon>Bacteria</taxon>
        <taxon>Bacillati</taxon>
        <taxon>Cyanobacteriota</taxon>
        <taxon>Cyanophyceae</taxon>
        <taxon>Nostocales</taxon>
        <taxon>Aphanizomenonaceae</taxon>
        <taxon>Okeanomitos</taxon>
    </lineage>
</organism>
<dbReference type="Gene3D" id="3.40.50.720">
    <property type="entry name" value="NAD(P)-binding Rossmann-like Domain"/>
    <property type="match status" value="1"/>
</dbReference>
<dbReference type="Gene3D" id="3.90.25.10">
    <property type="entry name" value="UDP-galactose 4-epimerase, domain 1"/>
    <property type="match status" value="1"/>
</dbReference>
<gene>
    <name evidence="10" type="primary">rfbB</name>
    <name evidence="10" type="ORF">WJM97_00950</name>
</gene>
<keyword evidence="6" id="KW-0520">NAD</keyword>
<dbReference type="Proteomes" id="UP001483337">
    <property type="component" value="Chromosome"/>
</dbReference>
<evidence type="ECO:0000256" key="2">
    <source>
        <dbReference type="ARBA" id="ARBA00001911"/>
    </source>
</evidence>
<dbReference type="NCBIfam" id="TIGR01181">
    <property type="entry name" value="dTDP_gluc_dehyt"/>
    <property type="match status" value="1"/>
</dbReference>
<comment type="catalytic activity">
    <reaction evidence="1 8">
        <text>dTDP-alpha-D-glucose = dTDP-4-dehydro-6-deoxy-alpha-D-glucose + H2O</text>
        <dbReference type="Rhea" id="RHEA:17221"/>
        <dbReference type="ChEBI" id="CHEBI:15377"/>
        <dbReference type="ChEBI" id="CHEBI:57477"/>
        <dbReference type="ChEBI" id="CHEBI:57649"/>
        <dbReference type="EC" id="4.2.1.46"/>
    </reaction>
</comment>
<feature type="domain" description="NAD(P)-binding" evidence="9">
    <location>
        <begin position="13"/>
        <end position="329"/>
    </location>
</feature>
<protein>
    <recommendedName>
        <fullName evidence="5 8">dTDP-glucose 4,6-dehydratase</fullName>
        <ecNumber evidence="4 8">4.2.1.46</ecNumber>
    </recommendedName>
</protein>
<evidence type="ECO:0000256" key="4">
    <source>
        <dbReference type="ARBA" id="ARBA00011990"/>
    </source>
</evidence>
<evidence type="ECO:0000256" key="6">
    <source>
        <dbReference type="ARBA" id="ARBA00023027"/>
    </source>
</evidence>
<name>A0ABZ2UXP0_9CYAN</name>